<dbReference type="EMBL" id="JBHLXP010000004">
    <property type="protein sequence ID" value="MFC0049663.1"/>
    <property type="molecule type" value="Genomic_DNA"/>
</dbReference>
<organism evidence="2 3">
    <name type="scientific">Rheinheimera tilapiae</name>
    <dbReference type="NCBI Taxonomy" id="875043"/>
    <lineage>
        <taxon>Bacteria</taxon>
        <taxon>Pseudomonadati</taxon>
        <taxon>Pseudomonadota</taxon>
        <taxon>Gammaproteobacteria</taxon>
        <taxon>Chromatiales</taxon>
        <taxon>Chromatiaceae</taxon>
        <taxon>Rheinheimera</taxon>
    </lineage>
</organism>
<dbReference type="RefSeq" id="WP_377245946.1">
    <property type="nucleotide sequence ID" value="NZ_JBHLXP010000004.1"/>
</dbReference>
<keyword evidence="3" id="KW-1185">Reference proteome</keyword>
<feature type="transmembrane region" description="Helical" evidence="1">
    <location>
        <begin position="6"/>
        <end position="28"/>
    </location>
</feature>
<comment type="caution">
    <text evidence="2">The sequence shown here is derived from an EMBL/GenBank/DDBJ whole genome shotgun (WGS) entry which is preliminary data.</text>
</comment>
<evidence type="ECO:0000256" key="1">
    <source>
        <dbReference type="SAM" id="Phobius"/>
    </source>
</evidence>
<dbReference type="Proteomes" id="UP001589813">
    <property type="component" value="Unassembled WGS sequence"/>
</dbReference>
<gene>
    <name evidence="2" type="ORF">ACFFJP_15300</name>
</gene>
<proteinExistence type="predicted"/>
<keyword evidence="1" id="KW-1133">Transmembrane helix</keyword>
<keyword evidence="1" id="KW-0812">Transmembrane</keyword>
<evidence type="ECO:0000313" key="3">
    <source>
        <dbReference type="Proteomes" id="UP001589813"/>
    </source>
</evidence>
<protein>
    <submittedName>
        <fullName evidence="2">Uncharacterized protein</fullName>
    </submittedName>
</protein>
<feature type="transmembrane region" description="Helical" evidence="1">
    <location>
        <begin position="40"/>
        <end position="57"/>
    </location>
</feature>
<reference evidence="2 3" key="1">
    <citation type="submission" date="2024-09" db="EMBL/GenBank/DDBJ databases">
        <authorList>
            <person name="Sun Q."/>
            <person name="Mori K."/>
        </authorList>
    </citation>
    <scope>NUCLEOTIDE SEQUENCE [LARGE SCALE GENOMIC DNA]</scope>
    <source>
        <strain evidence="2 3">KCTC 23315</strain>
    </source>
</reference>
<keyword evidence="1" id="KW-0472">Membrane</keyword>
<name>A0ABV6BHU4_9GAMM</name>
<sequence length="67" mass="7939">MELLTMDWSGFVLTFFFIYGLYAPCLLTLLDQRHGLRQRLLALLPCLLLSWLGYWLSQRQLKYGDLL</sequence>
<accession>A0ABV6BHU4</accession>
<evidence type="ECO:0000313" key="2">
    <source>
        <dbReference type="EMBL" id="MFC0049663.1"/>
    </source>
</evidence>